<evidence type="ECO:0000259" key="8">
    <source>
        <dbReference type="PROSITE" id="PS50893"/>
    </source>
</evidence>
<keyword evidence="4" id="KW-0547">Nucleotide-binding</keyword>
<keyword evidence="10" id="KW-1185">Reference proteome</keyword>
<dbReference type="EMBL" id="JAQMWT010000393">
    <property type="protein sequence ID" value="KAJ8601945.1"/>
    <property type="molecule type" value="Genomic_DNA"/>
</dbReference>
<comment type="caution">
    <text evidence="9">The sequence shown here is derived from an EMBL/GenBank/DDBJ whole genome shotgun (WGS) entry which is preliminary data.</text>
</comment>
<organism evidence="9 10">
    <name type="scientific">Chrysophaeum taylorii</name>
    <dbReference type="NCBI Taxonomy" id="2483200"/>
    <lineage>
        <taxon>Eukaryota</taxon>
        <taxon>Sar</taxon>
        <taxon>Stramenopiles</taxon>
        <taxon>Ochrophyta</taxon>
        <taxon>Pelagophyceae</taxon>
        <taxon>Pelagomonadales</taxon>
        <taxon>Pelagomonadaceae</taxon>
        <taxon>Chrysophaeum</taxon>
    </lineage>
</organism>
<dbReference type="SUPFAM" id="SSF52540">
    <property type="entry name" value="P-loop containing nucleoside triphosphate hydrolases"/>
    <property type="match status" value="2"/>
</dbReference>
<keyword evidence="6" id="KW-1133">Transmembrane helix</keyword>
<evidence type="ECO:0000256" key="1">
    <source>
        <dbReference type="ARBA" id="ARBA00004141"/>
    </source>
</evidence>
<evidence type="ECO:0000313" key="9">
    <source>
        <dbReference type="EMBL" id="KAJ8601945.1"/>
    </source>
</evidence>
<comment type="similarity">
    <text evidence="2">Belongs to the ABC transporter superfamily. ABCC family. Conjugate transporter (TC 3.A.1.208) subfamily.</text>
</comment>
<evidence type="ECO:0000256" key="6">
    <source>
        <dbReference type="ARBA" id="ARBA00022989"/>
    </source>
</evidence>
<keyword evidence="7" id="KW-0472">Membrane</keyword>
<dbReference type="PROSITE" id="PS50893">
    <property type="entry name" value="ABC_TRANSPORTER_2"/>
    <property type="match status" value="1"/>
</dbReference>
<accession>A0AAD7UCV7</accession>
<proteinExistence type="inferred from homology"/>
<evidence type="ECO:0000256" key="7">
    <source>
        <dbReference type="ARBA" id="ARBA00023136"/>
    </source>
</evidence>
<dbReference type="GO" id="GO:0016020">
    <property type="term" value="C:membrane"/>
    <property type="evidence" value="ECO:0007669"/>
    <property type="project" value="UniProtKB-SubCell"/>
</dbReference>
<dbReference type="InterPro" id="IPR036640">
    <property type="entry name" value="ABC1_TM_sf"/>
</dbReference>
<evidence type="ECO:0000256" key="4">
    <source>
        <dbReference type="ARBA" id="ARBA00022741"/>
    </source>
</evidence>
<name>A0AAD7UCV7_9STRA</name>
<dbReference type="GO" id="GO:0016887">
    <property type="term" value="F:ATP hydrolysis activity"/>
    <property type="evidence" value="ECO:0007669"/>
    <property type="project" value="InterPro"/>
</dbReference>
<evidence type="ECO:0000256" key="2">
    <source>
        <dbReference type="ARBA" id="ARBA00009726"/>
    </source>
</evidence>
<feature type="domain" description="ABC transporter" evidence="8">
    <location>
        <begin position="55"/>
        <end position="269"/>
    </location>
</feature>
<evidence type="ECO:0000313" key="10">
    <source>
        <dbReference type="Proteomes" id="UP001230188"/>
    </source>
</evidence>
<evidence type="ECO:0000256" key="5">
    <source>
        <dbReference type="ARBA" id="ARBA00022840"/>
    </source>
</evidence>
<reference evidence="9" key="1">
    <citation type="submission" date="2023-01" db="EMBL/GenBank/DDBJ databases">
        <title>Metagenome sequencing of chrysophaentin producing Chrysophaeum taylorii.</title>
        <authorList>
            <person name="Davison J."/>
            <person name="Bewley C."/>
        </authorList>
    </citation>
    <scope>NUCLEOTIDE SEQUENCE</scope>
    <source>
        <strain evidence="9">NIES-1699</strain>
    </source>
</reference>
<dbReference type="InterPro" id="IPR027417">
    <property type="entry name" value="P-loop_NTPase"/>
</dbReference>
<protein>
    <recommendedName>
        <fullName evidence="8">ABC transporter domain-containing protein</fullName>
    </recommendedName>
</protein>
<gene>
    <name evidence="9" type="ORF">CTAYLR_004468</name>
</gene>
<dbReference type="Proteomes" id="UP001230188">
    <property type="component" value="Unassembled WGS sequence"/>
</dbReference>
<dbReference type="PANTHER" id="PTHR24223:SF456">
    <property type="entry name" value="MULTIDRUG RESISTANCE-ASSOCIATED PROTEIN LETHAL(2)03659"/>
    <property type="match status" value="1"/>
</dbReference>
<dbReference type="GO" id="GO:0005524">
    <property type="term" value="F:ATP binding"/>
    <property type="evidence" value="ECO:0007669"/>
    <property type="project" value="UniProtKB-KW"/>
</dbReference>
<dbReference type="Gene3D" id="1.20.1560.10">
    <property type="entry name" value="ABC transporter type 1, transmembrane domain"/>
    <property type="match status" value="1"/>
</dbReference>
<dbReference type="InterPro" id="IPR050173">
    <property type="entry name" value="ABC_transporter_C-like"/>
</dbReference>
<dbReference type="AlphaFoldDB" id="A0AAD7UCV7"/>
<dbReference type="GO" id="GO:0042626">
    <property type="term" value="F:ATPase-coupled transmembrane transporter activity"/>
    <property type="evidence" value="ECO:0007669"/>
    <property type="project" value="TreeGrafter"/>
</dbReference>
<dbReference type="PANTHER" id="PTHR24223">
    <property type="entry name" value="ATP-BINDING CASSETTE SUB-FAMILY C"/>
    <property type="match status" value="1"/>
</dbReference>
<evidence type="ECO:0000256" key="3">
    <source>
        <dbReference type="ARBA" id="ARBA00022692"/>
    </source>
</evidence>
<keyword evidence="3" id="KW-0812">Transmembrane</keyword>
<sequence length="465" mass="50112">MVAQFVLGIGFERLRHRTAAATDRRVRLTSEVIGGSVTVKMFGWQRPFFGAITGFRMDTKLRRFEKHNACARWGLLCDDAALGPRRVHGLVGSGKSTVLMALANELNLLKGTRGITGSVALCPQLAWDFSGTVKQNVMSGDEFDAVRRRTSRVETRVGKKGVVLRGCQSTRLTFVWCVYAYCRGAKLALLDDPLSAVEVHVAAHIVDHGICGYLSRGLGVGVILATHRCQLVQQHADAVTSLSTARVPQRGEVSLEALEYRYHSDDPLVLKGITRRLEVGSKNGVGVCGGPVIVDGVDVASIPLSRLQSIVATIPQARFQDCCWSDDGDDVLESGVEEGGANWSETATFCFSHALLLKRKIVAIDEATAFFDHETDAAVQPTLRSSPAFKSATLIVVAHRLQRIMDSVQVFVLQDGLLIESGAPEVLGVAPRFGLRAADCKSGADRARGHAHGISVSISDDVAAA</sequence>
<comment type="subcellular location">
    <subcellularLocation>
        <location evidence="1">Membrane</location>
        <topology evidence="1">Multi-pass membrane protein</topology>
    </subcellularLocation>
</comment>
<dbReference type="Gene3D" id="3.40.50.300">
    <property type="entry name" value="P-loop containing nucleotide triphosphate hydrolases"/>
    <property type="match status" value="2"/>
</dbReference>
<dbReference type="InterPro" id="IPR003439">
    <property type="entry name" value="ABC_transporter-like_ATP-bd"/>
</dbReference>
<keyword evidence="5" id="KW-0067">ATP-binding</keyword>